<evidence type="ECO:0000256" key="4">
    <source>
        <dbReference type="ARBA" id="ARBA00022840"/>
    </source>
</evidence>
<dbReference type="RefSeq" id="WP_019088027.1">
    <property type="nucleotide sequence ID" value="NZ_CP021524.1"/>
</dbReference>
<evidence type="ECO:0000256" key="3">
    <source>
        <dbReference type="ARBA" id="ARBA00022741"/>
    </source>
</evidence>
<keyword evidence="4 10" id="KW-0067">ATP-binding</keyword>
<evidence type="ECO:0000256" key="5">
    <source>
        <dbReference type="ARBA" id="ARBA00022989"/>
    </source>
</evidence>
<keyword evidence="6 7" id="KW-0472">Membrane</keyword>
<name>A0A1Y0V5K5_9PROT</name>
<dbReference type="PROSITE" id="PS00211">
    <property type="entry name" value="ABC_TRANSPORTER_1"/>
    <property type="match status" value="1"/>
</dbReference>
<dbReference type="PANTHER" id="PTHR24221">
    <property type="entry name" value="ATP-BINDING CASSETTE SUB-FAMILY B"/>
    <property type="match status" value="1"/>
</dbReference>
<dbReference type="GO" id="GO:0045454">
    <property type="term" value="P:cell redox homeostasis"/>
    <property type="evidence" value="ECO:0007669"/>
    <property type="project" value="InterPro"/>
</dbReference>
<keyword evidence="3" id="KW-0547">Nucleotide-binding</keyword>
<dbReference type="InterPro" id="IPR003439">
    <property type="entry name" value="ABC_transporter-like_ATP-bd"/>
</dbReference>
<evidence type="ECO:0000256" key="7">
    <source>
        <dbReference type="SAM" id="Phobius"/>
    </source>
</evidence>
<dbReference type="Pfam" id="PF00005">
    <property type="entry name" value="ABC_tran"/>
    <property type="match status" value="1"/>
</dbReference>
<keyword evidence="2 7" id="KW-0812">Transmembrane</keyword>
<dbReference type="SUPFAM" id="SSF90123">
    <property type="entry name" value="ABC transporter transmembrane region"/>
    <property type="match status" value="1"/>
</dbReference>
<dbReference type="SMART" id="SM00382">
    <property type="entry name" value="AAA"/>
    <property type="match status" value="1"/>
</dbReference>
<evidence type="ECO:0000259" key="8">
    <source>
        <dbReference type="PROSITE" id="PS50893"/>
    </source>
</evidence>
<feature type="transmembrane region" description="Helical" evidence="7">
    <location>
        <begin position="59"/>
        <end position="78"/>
    </location>
</feature>
<dbReference type="GO" id="GO:0005886">
    <property type="term" value="C:plasma membrane"/>
    <property type="evidence" value="ECO:0007669"/>
    <property type="project" value="UniProtKB-SubCell"/>
</dbReference>
<dbReference type="NCBIfam" id="TIGR02868">
    <property type="entry name" value="CydC"/>
    <property type="match status" value="1"/>
</dbReference>
<dbReference type="Proteomes" id="UP000195633">
    <property type="component" value="Chromosome"/>
</dbReference>
<feature type="domain" description="ABC transmembrane type-1" evidence="9">
    <location>
        <begin position="19"/>
        <end position="281"/>
    </location>
</feature>
<feature type="transmembrane region" description="Helical" evidence="7">
    <location>
        <begin position="252"/>
        <end position="273"/>
    </location>
</feature>
<accession>A0A1Y0V5K5</accession>
<keyword evidence="5 7" id="KW-1133">Transmembrane helix</keyword>
<dbReference type="GO" id="GO:0034775">
    <property type="term" value="P:glutathione transmembrane transport"/>
    <property type="evidence" value="ECO:0007669"/>
    <property type="project" value="InterPro"/>
</dbReference>
<dbReference type="InterPro" id="IPR036640">
    <property type="entry name" value="ABC1_TM_sf"/>
</dbReference>
<evidence type="ECO:0000256" key="2">
    <source>
        <dbReference type="ARBA" id="ARBA00022692"/>
    </source>
</evidence>
<dbReference type="GO" id="GO:0005524">
    <property type="term" value="F:ATP binding"/>
    <property type="evidence" value="ECO:0007669"/>
    <property type="project" value="UniProtKB-KW"/>
</dbReference>
<dbReference type="PROSITE" id="PS50929">
    <property type="entry name" value="ABC_TM1F"/>
    <property type="match status" value="1"/>
</dbReference>
<evidence type="ECO:0000313" key="10">
    <source>
        <dbReference type="EMBL" id="ARW11376.1"/>
    </source>
</evidence>
<sequence length="563" mass="60617">MMPFLRLAVLMRPILREMLIGLALAVVASLANFGLLFLSGWLLAAAAVAGLGGIVAQNAFNIFLPAVGVRFFATVRILTRYLERVVTHDTTLRFIGRVRAWSFDRLAPQAPAVLAQQRSGDMLFRFVSDTDRMGQFYLEVMLPFAAAAICCVVYVGITGLFSLSAALVLAASLLLCGIIIPLITAKLSAPAIAQISLQQDIMHADLTEILQGMGEFMFLGAADGVQKHIADQQTNIRLCRQKVLLLEGGARFLNAIIGTLSAVAMLVLAAHAYHAGTLSAACLPMLALGGLAAFDVVGPLPAAWQLLGHVRVAAQRVFAVCDQPPCVPVPVVTVSPVQPLNLCFCNLGMHYPGAKHWALRHANLLIQQGEHVALVGPSGAGKSTLINLLFRFYDYQEGTASFGHVDLKNVDADVMAQHIGVVAQDYHLFQGSIRRNLIIACPNATEEEMWRALQIAQLAEFVRAEPAGLDTLIGEEGVRLSGGQARRLAIAQVVLRAPAWIILDEPTEGLDTQTEQELMAALLSALPPQVTIMCITHNPTVAGLMDRILCVEEGRFHEAGRAP</sequence>
<feature type="domain" description="ABC transporter" evidence="8">
    <location>
        <begin position="337"/>
        <end position="562"/>
    </location>
</feature>
<dbReference type="Gene3D" id="1.20.1560.10">
    <property type="entry name" value="ABC transporter type 1, transmembrane domain"/>
    <property type="match status" value="1"/>
</dbReference>
<evidence type="ECO:0000259" key="9">
    <source>
        <dbReference type="PROSITE" id="PS50929"/>
    </source>
</evidence>
<dbReference type="InterPro" id="IPR017871">
    <property type="entry name" value="ABC_transporter-like_CS"/>
</dbReference>
<organism evidence="10 11">
    <name type="scientific">Acetobacter ascendens</name>
    <dbReference type="NCBI Taxonomy" id="481146"/>
    <lineage>
        <taxon>Bacteria</taxon>
        <taxon>Pseudomonadati</taxon>
        <taxon>Pseudomonadota</taxon>
        <taxon>Alphaproteobacteria</taxon>
        <taxon>Acetobacterales</taxon>
        <taxon>Acetobacteraceae</taxon>
        <taxon>Acetobacter</taxon>
    </lineage>
</organism>
<dbReference type="GO" id="GO:0016887">
    <property type="term" value="F:ATP hydrolysis activity"/>
    <property type="evidence" value="ECO:0007669"/>
    <property type="project" value="InterPro"/>
</dbReference>
<dbReference type="InterPro" id="IPR011527">
    <property type="entry name" value="ABC1_TM_dom"/>
</dbReference>
<dbReference type="InterPro" id="IPR039421">
    <property type="entry name" value="Type_1_exporter"/>
</dbReference>
<dbReference type="GO" id="GO:0034040">
    <property type="term" value="F:ATPase-coupled lipid transmembrane transporter activity"/>
    <property type="evidence" value="ECO:0007669"/>
    <property type="project" value="TreeGrafter"/>
</dbReference>
<evidence type="ECO:0000313" key="11">
    <source>
        <dbReference type="Proteomes" id="UP000195633"/>
    </source>
</evidence>
<dbReference type="Pfam" id="PF00664">
    <property type="entry name" value="ABC_membrane"/>
    <property type="match status" value="1"/>
</dbReference>
<dbReference type="Gene3D" id="3.40.50.300">
    <property type="entry name" value="P-loop containing nucleotide triphosphate hydrolases"/>
    <property type="match status" value="1"/>
</dbReference>
<dbReference type="InterPro" id="IPR003593">
    <property type="entry name" value="AAA+_ATPase"/>
</dbReference>
<gene>
    <name evidence="10" type="ORF">S101447_02330</name>
</gene>
<evidence type="ECO:0000256" key="1">
    <source>
        <dbReference type="ARBA" id="ARBA00004651"/>
    </source>
</evidence>
<reference evidence="10 11" key="1">
    <citation type="submission" date="2017-05" db="EMBL/GenBank/DDBJ databases">
        <title>Genome sequence of Acetobacter pasteurianus subsp. ascendens strain SRCM101447.</title>
        <authorList>
            <person name="Cho S.H."/>
        </authorList>
    </citation>
    <scope>NUCLEOTIDE SEQUENCE [LARGE SCALE GENOMIC DNA]</scope>
    <source>
        <strain evidence="10 11">SRCM101447</strain>
    </source>
</reference>
<feature type="transmembrane region" description="Helical" evidence="7">
    <location>
        <begin position="136"/>
        <end position="157"/>
    </location>
</feature>
<dbReference type="GO" id="GO:0140359">
    <property type="term" value="F:ABC-type transporter activity"/>
    <property type="evidence" value="ECO:0007669"/>
    <property type="project" value="InterPro"/>
</dbReference>
<dbReference type="PANTHER" id="PTHR24221:SF653">
    <property type="entry name" value="TRANSPORT ATP-BINDING PROTEIN CYDC"/>
    <property type="match status" value="1"/>
</dbReference>
<dbReference type="AlphaFoldDB" id="A0A1Y0V5K5"/>
<dbReference type="PROSITE" id="PS50893">
    <property type="entry name" value="ABC_TRANSPORTER_2"/>
    <property type="match status" value="1"/>
</dbReference>
<dbReference type="EMBL" id="CP021524">
    <property type="protein sequence ID" value="ARW11376.1"/>
    <property type="molecule type" value="Genomic_DNA"/>
</dbReference>
<comment type="subcellular location">
    <subcellularLocation>
        <location evidence="1">Cell membrane</location>
        <topology evidence="1">Multi-pass membrane protein</topology>
    </subcellularLocation>
</comment>
<protein>
    <submittedName>
        <fullName evidence="10">ATP-binding/permease protein CydD</fullName>
    </submittedName>
</protein>
<dbReference type="SUPFAM" id="SSF52540">
    <property type="entry name" value="P-loop containing nucleoside triphosphate hydrolases"/>
    <property type="match status" value="1"/>
</dbReference>
<dbReference type="InterPro" id="IPR027417">
    <property type="entry name" value="P-loop_NTPase"/>
</dbReference>
<evidence type="ECO:0000256" key="6">
    <source>
        <dbReference type="ARBA" id="ARBA00023136"/>
    </source>
</evidence>
<proteinExistence type="predicted"/>
<feature type="transmembrane region" description="Helical" evidence="7">
    <location>
        <begin position="163"/>
        <end position="183"/>
    </location>
</feature>
<dbReference type="InterPro" id="IPR014223">
    <property type="entry name" value="ABC_CydC/D"/>
</dbReference>